<proteinExistence type="inferred from homology"/>
<comment type="function">
    <text evidence="1 7">May be involved in both secretory and endocytic intracellular trafficking in the endosomal/prevacuolar compartments.</text>
</comment>
<dbReference type="PANTHER" id="PTHR19317">
    <property type="entry name" value="PRENYLATED RAB ACCEPTOR 1-RELATED"/>
    <property type="match status" value="1"/>
</dbReference>
<evidence type="ECO:0000256" key="6">
    <source>
        <dbReference type="ARBA" id="ARBA00023136"/>
    </source>
</evidence>
<gene>
    <name evidence="8" type="ORF">TEA_009427</name>
</gene>
<dbReference type="InterPro" id="IPR004895">
    <property type="entry name" value="Prenylated_rab_accept_PRA1"/>
</dbReference>
<dbReference type="Proteomes" id="UP000306102">
    <property type="component" value="Unassembled WGS sequence"/>
</dbReference>
<comment type="caution">
    <text evidence="8">The sequence shown here is derived from an EMBL/GenBank/DDBJ whole genome shotgun (WGS) entry which is preliminary data.</text>
</comment>
<name>A0A4S4F029_CAMSN</name>
<dbReference type="PANTHER" id="PTHR19317:SF53">
    <property type="entry name" value="PRA1 FAMILY PROTEIN G1"/>
    <property type="match status" value="1"/>
</dbReference>
<evidence type="ECO:0000256" key="4">
    <source>
        <dbReference type="ARBA" id="ARBA00022692"/>
    </source>
</evidence>
<dbReference type="GO" id="GO:0016020">
    <property type="term" value="C:membrane"/>
    <property type="evidence" value="ECO:0007669"/>
    <property type="project" value="UniProtKB-SubCell"/>
</dbReference>
<dbReference type="GO" id="GO:0016192">
    <property type="term" value="P:vesicle-mediated transport"/>
    <property type="evidence" value="ECO:0007669"/>
    <property type="project" value="TreeGrafter"/>
</dbReference>
<reference evidence="8 9" key="1">
    <citation type="journal article" date="2018" name="Proc. Natl. Acad. Sci. U.S.A.">
        <title>Draft genome sequence of Camellia sinensis var. sinensis provides insights into the evolution of the tea genome and tea quality.</title>
        <authorList>
            <person name="Wei C."/>
            <person name="Yang H."/>
            <person name="Wang S."/>
            <person name="Zhao J."/>
            <person name="Liu C."/>
            <person name="Gao L."/>
            <person name="Xia E."/>
            <person name="Lu Y."/>
            <person name="Tai Y."/>
            <person name="She G."/>
            <person name="Sun J."/>
            <person name="Cao H."/>
            <person name="Tong W."/>
            <person name="Gao Q."/>
            <person name="Li Y."/>
            <person name="Deng W."/>
            <person name="Jiang X."/>
            <person name="Wang W."/>
            <person name="Chen Q."/>
            <person name="Zhang S."/>
            <person name="Li H."/>
            <person name="Wu J."/>
            <person name="Wang P."/>
            <person name="Li P."/>
            <person name="Shi C."/>
            <person name="Zheng F."/>
            <person name="Jian J."/>
            <person name="Huang B."/>
            <person name="Shan D."/>
            <person name="Shi M."/>
            <person name="Fang C."/>
            <person name="Yue Y."/>
            <person name="Li F."/>
            <person name="Li D."/>
            <person name="Wei S."/>
            <person name="Han B."/>
            <person name="Jiang C."/>
            <person name="Yin Y."/>
            <person name="Xia T."/>
            <person name="Zhang Z."/>
            <person name="Bennetzen J.L."/>
            <person name="Zhao S."/>
            <person name="Wan X."/>
        </authorList>
    </citation>
    <scope>NUCLEOTIDE SEQUENCE [LARGE SCALE GENOMIC DNA]</scope>
    <source>
        <strain evidence="9">cv. Shuchazao</strain>
        <tissue evidence="8">Leaf</tissue>
    </source>
</reference>
<organism evidence="8 9">
    <name type="scientific">Camellia sinensis var. sinensis</name>
    <name type="common">China tea</name>
    <dbReference type="NCBI Taxonomy" id="542762"/>
    <lineage>
        <taxon>Eukaryota</taxon>
        <taxon>Viridiplantae</taxon>
        <taxon>Streptophyta</taxon>
        <taxon>Embryophyta</taxon>
        <taxon>Tracheophyta</taxon>
        <taxon>Spermatophyta</taxon>
        <taxon>Magnoliopsida</taxon>
        <taxon>eudicotyledons</taxon>
        <taxon>Gunneridae</taxon>
        <taxon>Pentapetalae</taxon>
        <taxon>asterids</taxon>
        <taxon>Ericales</taxon>
        <taxon>Theaceae</taxon>
        <taxon>Camellia</taxon>
    </lineage>
</organism>
<feature type="transmembrane region" description="Helical" evidence="7">
    <location>
        <begin position="74"/>
        <end position="92"/>
    </location>
</feature>
<sequence length="207" mass="22247">MLSPTTTTSAAAISTASYTTIPISGDDVISRSIQNVSDTVSRHRPWSEFIAAGVFDSPESLSAAGLRLQKNSKYFSINYAILISICAAFSILLTPISLIAYAAVFALWLVLVFFREDPMVAWGYHVSDRIVIGGLVLVSAMAIWFAGMVNYLLIGVAVGLLISAVHGALRNPDGLFLDEDDAVSDGLIGANSNSNLNSNPQRKDFWN</sequence>
<protein>
    <recommendedName>
        <fullName evidence="7">PRA1 family protein</fullName>
    </recommendedName>
</protein>
<comment type="subcellular location">
    <subcellularLocation>
        <location evidence="2 7">Membrane</location>
        <topology evidence="2 7">Multi-pass membrane protein</topology>
    </subcellularLocation>
</comment>
<keyword evidence="5 7" id="KW-1133">Transmembrane helix</keyword>
<evidence type="ECO:0000313" key="9">
    <source>
        <dbReference type="Proteomes" id="UP000306102"/>
    </source>
</evidence>
<evidence type="ECO:0000256" key="1">
    <source>
        <dbReference type="ARBA" id="ARBA00002501"/>
    </source>
</evidence>
<accession>A0A4S4F029</accession>
<evidence type="ECO:0000256" key="2">
    <source>
        <dbReference type="ARBA" id="ARBA00004141"/>
    </source>
</evidence>
<keyword evidence="4 7" id="KW-0812">Transmembrane</keyword>
<dbReference type="STRING" id="542762.A0A4S4F029"/>
<keyword evidence="9" id="KW-1185">Reference proteome</keyword>
<comment type="similarity">
    <text evidence="3 7">Belongs to the PRA1 family.</text>
</comment>
<dbReference type="GO" id="GO:0005783">
    <property type="term" value="C:endoplasmic reticulum"/>
    <property type="evidence" value="ECO:0007669"/>
    <property type="project" value="UniProtKB-ARBA"/>
</dbReference>
<dbReference type="GO" id="GO:0005794">
    <property type="term" value="C:Golgi apparatus"/>
    <property type="evidence" value="ECO:0007669"/>
    <property type="project" value="TreeGrafter"/>
</dbReference>
<keyword evidence="7" id="KW-0813">Transport</keyword>
<keyword evidence="6 7" id="KW-0472">Membrane</keyword>
<evidence type="ECO:0000256" key="7">
    <source>
        <dbReference type="RuleBase" id="RU363107"/>
    </source>
</evidence>
<dbReference type="Pfam" id="PF03208">
    <property type="entry name" value="PRA1"/>
    <property type="match status" value="1"/>
</dbReference>
<dbReference type="AlphaFoldDB" id="A0A4S4F029"/>
<evidence type="ECO:0000313" key="8">
    <source>
        <dbReference type="EMBL" id="THG22294.1"/>
    </source>
</evidence>
<dbReference type="EMBL" id="SDRB02000909">
    <property type="protein sequence ID" value="THG22294.1"/>
    <property type="molecule type" value="Genomic_DNA"/>
</dbReference>
<evidence type="ECO:0000256" key="5">
    <source>
        <dbReference type="ARBA" id="ARBA00022989"/>
    </source>
</evidence>
<evidence type="ECO:0000256" key="3">
    <source>
        <dbReference type="ARBA" id="ARBA00006483"/>
    </source>
</evidence>
<feature type="transmembrane region" description="Helical" evidence="7">
    <location>
        <begin position="126"/>
        <end position="145"/>
    </location>
</feature>